<feature type="domain" description="Alpha-carbonic anhydrase" evidence="3">
    <location>
        <begin position="52"/>
        <end position="298"/>
    </location>
</feature>
<comment type="similarity">
    <text evidence="1">Belongs to the alpha-carbonic anhydrase family.</text>
</comment>
<dbReference type="EMBL" id="CH964282">
    <property type="protein sequence ID" value="EDW85944.1"/>
    <property type="molecule type" value="Genomic_DNA"/>
</dbReference>
<keyword evidence="2" id="KW-0812">Transmembrane</keyword>
<keyword evidence="5" id="KW-1185">Reference proteome</keyword>
<accession>B4NNK5</accession>
<dbReference type="InParanoid" id="B4NNK5"/>
<evidence type="ECO:0000259" key="3">
    <source>
        <dbReference type="PROSITE" id="PS51144"/>
    </source>
</evidence>
<name>B4NNK5_DROWI</name>
<dbReference type="Proteomes" id="UP000007798">
    <property type="component" value="Unassembled WGS sequence"/>
</dbReference>
<dbReference type="AlphaFoldDB" id="B4NNK5"/>
<dbReference type="SUPFAM" id="SSF51069">
    <property type="entry name" value="Carbonic anhydrase"/>
    <property type="match status" value="1"/>
</dbReference>
<sequence>MWCWLWESIPSLTDIDPYSLAFAIVASILVICNVSSGVQLAELGRYWHNERREVDFHIVPAPNRSSGPSNNQSPINIETACYVRSNFVDPLQWSHYDDLPLGIRLENNGTTILLRAVFQGQIPCIDGGDLLGRFHFHEICFRWSWYNNAGSEHTVDNQHFPLEMQCLHTDTDSPDYTSSQSLLMISYMFSLSEDNPYLDVLVQHLATVQRAGQCVELPPFPLSYLMPPFYSNFISYHGSLTEPPFHRGAEWFIWPYPLAIGERQLNEFRQLRNAHGARISWNGRPVQQLMDRSVYFNEYRC</sequence>
<dbReference type="GO" id="GO:0008270">
    <property type="term" value="F:zinc ion binding"/>
    <property type="evidence" value="ECO:0007669"/>
    <property type="project" value="InterPro"/>
</dbReference>
<gene>
    <name evidence="4" type="primary">Dwil\GK23334</name>
    <name evidence="4" type="ORF">Dwil_GK23334</name>
</gene>
<dbReference type="Pfam" id="PF00194">
    <property type="entry name" value="Carb_anhydrase"/>
    <property type="match status" value="1"/>
</dbReference>
<dbReference type="STRING" id="7260.B4NNK5"/>
<evidence type="ECO:0000256" key="2">
    <source>
        <dbReference type="SAM" id="Phobius"/>
    </source>
</evidence>
<protein>
    <recommendedName>
        <fullName evidence="3">Alpha-carbonic anhydrase domain-containing protein</fullName>
    </recommendedName>
</protein>
<dbReference type="FunCoup" id="B4NNK5">
    <property type="interactions" value="15"/>
</dbReference>
<evidence type="ECO:0000256" key="1">
    <source>
        <dbReference type="ARBA" id="ARBA00010718"/>
    </source>
</evidence>
<organism evidence="4 5">
    <name type="scientific">Drosophila willistoni</name>
    <name type="common">Fruit fly</name>
    <dbReference type="NCBI Taxonomy" id="7260"/>
    <lineage>
        <taxon>Eukaryota</taxon>
        <taxon>Metazoa</taxon>
        <taxon>Ecdysozoa</taxon>
        <taxon>Arthropoda</taxon>
        <taxon>Hexapoda</taxon>
        <taxon>Insecta</taxon>
        <taxon>Pterygota</taxon>
        <taxon>Neoptera</taxon>
        <taxon>Endopterygota</taxon>
        <taxon>Diptera</taxon>
        <taxon>Brachycera</taxon>
        <taxon>Muscomorpha</taxon>
        <taxon>Ephydroidea</taxon>
        <taxon>Drosophilidae</taxon>
        <taxon>Drosophila</taxon>
        <taxon>Sophophora</taxon>
    </lineage>
</organism>
<evidence type="ECO:0000313" key="4">
    <source>
        <dbReference type="EMBL" id="EDW85944.1"/>
    </source>
</evidence>
<dbReference type="InterPro" id="IPR036398">
    <property type="entry name" value="CA_dom_sf"/>
</dbReference>
<keyword evidence="2" id="KW-1133">Transmembrane helix</keyword>
<dbReference type="SMART" id="SM01057">
    <property type="entry name" value="Carb_anhydrase"/>
    <property type="match status" value="1"/>
</dbReference>
<dbReference type="InterPro" id="IPR023561">
    <property type="entry name" value="Carbonic_anhydrase_a-class"/>
</dbReference>
<evidence type="ECO:0000313" key="5">
    <source>
        <dbReference type="Proteomes" id="UP000007798"/>
    </source>
</evidence>
<keyword evidence="2" id="KW-0472">Membrane</keyword>
<dbReference type="KEGG" id="dwi:6652455"/>
<dbReference type="PROSITE" id="PS51144">
    <property type="entry name" value="ALPHA_CA_2"/>
    <property type="match status" value="1"/>
</dbReference>
<dbReference type="Gene3D" id="3.10.200.10">
    <property type="entry name" value="Alpha carbonic anhydrase"/>
    <property type="match status" value="1"/>
</dbReference>
<dbReference type="OMA" id="FYSYHGS"/>
<dbReference type="eggNOG" id="KOG0382">
    <property type="taxonomic scope" value="Eukaryota"/>
</dbReference>
<feature type="transmembrane region" description="Helical" evidence="2">
    <location>
        <begin position="20"/>
        <end position="41"/>
    </location>
</feature>
<reference evidence="4 5" key="1">
    <citation type="journal article" date="2007" name="Nature">
        <title>Evolution of genes and genomes on the Drosophila phylogeny.</title>
        <authorList>
            <consortium name="Drosophila 12 Genomes Consortium"/>
            <person name="Clark A.G."/>
            <person name="Eisen M.B."/>
            <person name="Smith D.R."/>
            <person name="Bergman C.M."/>
            <person name="Oliver B."/>
            <person name="Markow T.A."/>
            <person name="Kaufman T.C."/>
            <person name="Kellis M."/>
            <person name="Gelbart W."/>
            <person name="Iyer V.N."/>
            <person name="Pollard D.A."/>
            <person name="Sackton T.B."/>
            <person name="Larracuente A.M."/>
            <person name="Singh N.D."/>
            <person name="Abad J.P."/>
            <person name="Abt D.N."/>
            <person name="Adryan B."/>
            <person name="Aguade M."/>
            <person name="Akashi H."/>
            <person name="Anderson W.W."/>
            <person name="Aquadro C.F."/>
            <person name="Ardell D.H."/>
            <person name="Arguello R."/>
            <person name="Artieri C.G."/>
            <person name="Barbash D.A."/>
            <person name="Barker D."/>
            <person name="Barsanti P."/>
            <person name="Batterham P."/>
            <person name="Batzoglou S."/>
            <person name="Begun D."/>
            <person name="Bhutkar A."/>
            <person name="Blanco E."/>
            <person name="Bosak S.A."/>
            <person name="Bradley R.K."/>
            <person name="Brand A.D."/>
            <person name="Brent M.R."/>
            <person name="Brooks A.N."/>
            <person name="Brown R.H."/>
            <person name="Butlin R.K."/>
            <person name="Caggese C."/>
            <person name="Calvi B.R."/>
            <person name="Bernardo de Carvalho A."/>
            <person name="Caspi A."/>
            <person name="Castrezana S."/>
            <person name="Celniker S.E."/>
            <person name="Chang J.L."/>
            <person name="Chapple C."/>
            <person name="Chatterji S."/>
            <person name="Chinwalla A."/>
            <person name="Civetta A."/>
            <person name="Clifton S.W."/>
            <person name="Comeron J.M."/>
            <person name="Costello J.C."/>
            <person name="Coyne J.A."/>
            <person name="Daub J."/>
            <person name="David R.G."/>
            <person name="Delcher A.L."/>
            <person name="Delehaunty K."/>
            <person name="Do C.B."/>
            <person name="Ebling H."/>
            <person name="Edwards K."/>
            <person name="Eickbush T."/>
            <person name="Evans J.D."/>
            <person name="Filipski A."/>
            <person name="Findeiss S."/>
            <person name="Freyhult E."/>
            <person name="Fulton L."/>
            <person name="Fulton R."/>
            <person name="Garcia A.C."/>
            <person name="Gardiner A."/>
            <person name="Garfield D.A."/>
            <person name="Garvin B.E."/>
            <person name="Gibson G."/>
            <person name="Gilbert D."/>
            <person name="Gnerre S."/>
            <person name="Godfrey J."/>
            <person name="Good R."/>
            <person name="Gotea V."/>
            <person name="Gravely B."/>
            <person name="Greenberg A.J."/>
            <person name="Griffiths-Jones S."/>
            <person name="Gross S."/>
            <person name="Guigo R."/>
            <person name="Gustafson E.A."/>
            <person name="Haerty W."/>
            <person name="Hahn M.W."/>
            <person name="Halligan D.L."/>
            <person name="Halpern A.L."/>
            <person name="Halter G.M."/>
            <person name="Han M.V."/>
            <person name="Heger A."/>
            <person name="Hillier L."/>
            <person name="Hinrichs A.S."/>
            <person name="Holmes I."/>
            <person name="Hoskins R.A."/>
            <person name="Hubisz M.J."/>
            <person name="Hultmark D."/>
            <person name="Huntley M.A."/>
            <person name="Jaffe D.B."/>
            <person name="Jagadeeshan S."/>
            <person name="Jeck W.R."/>
            <person name="Johnson J."/>
            <person name="Jones C.D."/>
            <person name="Jordan W.C."/>
            <person name="Karpen G.H."/>
            <person name="Kataoka E."/>
            <person name="Keightley P.D."/>
            <person name="Kheradpour P."/>
            <person name="Kirkness E.F."/>
            <person name="Koerich L.B."/>
            <person name="Kristiansen K."/>
            <person name="Kudrna D."/>
            <person name="Kulathinal R.J."/>
            <person name="Kumar S."/>
            <person name="Kwok R."/>
            <person name="Lander E."/>
            <person name="Langley C.H."/>
            <person name="Lapoint R."/>
            <person name="Lazzaro B.P."/>
            <person name="Lee S.J."/>
            <person name="Levesque L."/>
            <person name="Li R."/>
            <person name="Lin C.F."/>
            <person name="Lin M.F."/>
            <person name="Lindblad-Toh K."/>
            <person name="Llopart A."/>
            <person name="Long M."/>
            <person name="Low L."/>
            <person name="Lozovsky E."/>
            <person name="Lu J."/>
            <person name="Luo M."/>
            <person name="Machado C.A."/>
            <person name="Makalowski W."/>
            <person name="Marzo M."/>
            <person name="Matsuda M."/>
            <person name="Matzkin L."/>
            <person name="McAllister B."/>
            <person name="McBride C.S."/>
            <person name="McKernan B."/>
            <person name="McKernan K."/>
            <person name="Mendez-Lago M."/>
            <person name="Minx P."/>
            <person name="Mollenhauer M.U."/>
            <person name="Montooth K."/>
            <person name="Mount S.M."/>
            <person name="Mu X."/>
            <person name="Myers E."/>
            <person name="Negre B."/>
            <person name="Newfeld S."/>
            <person name="Nielsen R."/>
            <person name="Noor M.A."/>
            <person name="O'Grady P."/>
            <person name="Pachter L."/>
            <person name="Papaceit M."/>
            <person name="Parisi M.J."/>
            <person name="Parisi M."/>
            <person name="Parts L."/>
            <person name="Pedersen J.S."/>
            <person name="Pesole G."/>
            <person name="Phillippy A.M."/>
            <person name="Ponting C.P."/>
            <person name="Pop M."/>
            <person name="Porcelli D."/>
            <person name="Powell J.R."/>
            <person name="Prohaska S."/>
            <person name="Pruitt K."/>
            <person name="Puig M."/>
            <person name="Quesneville H."/>
            <person name="Ram K.R."/>
            <person name="Rand D."/>
            <person name="Rasmussen M.D."/>
            <person name="Reed L.K."/>
            <person name="Reenan R."/>
            <person name="Reily A."/>
            <person name="Remington K.A."/>
            <person name="Rieger T.T."/>
            <person name="Ritchie M.G."/>
            <person name="Robin C."/>
            <person name="Rogers Y.H."/>
            <person name="Rohde C."/>
            <person name="Rozas J."/>
            <person name="Rubenfield M.J."/>
            <person name="Ruiz A."/>
            <person name="Russo S."/>
            <person name="Salzberg S.L."/>
            <person name="Sanchez-Gracia A."/>
            <person name="Saranga D.J."/>
            <person name="Sato H."/>
            <person name="Schaeffer S.W."/>
            <person name="Schatz M.C."/>
            <person name="Schlenke T."/>
            <person name="Schwartz R."/>
            <person name="Segarra C."/>
            <person name="Singh R.S."/>
            <person name="Sirot L."/>
            <person name="Sirota M."/>
            <person name="Sisneros N.B."/>
            <person name="Smith C.D."/>
            <person name="Smith T.F."/>
            <person name="Spieth J."/>
            <person name="Stage D.E."/>
            <person name="Stark A."/>
            <person name="Stephan W."/>
            <person name="Strausberg R.L."/>
            <person name="Strempel S."/>
            <person name="Sturgill D."/>
            <person name="Sutton G."/>
            <person name="Sutton G.G."/>
            <person name="Tao W."/>
            <person name="Teichmann S."/>
            <person name="Tobari Y.N."/>
            <person name="Tomimura Y."/>
            <person name="Tsolas J.M."/>
            <person name="Valente V.L."/>
            <person name="Venter E."/>
            <person name="Venter J.C."/>
            <person name="Vicario S."/>
            <person name="Vieira F.G."/>
            <person name="Vilella A.J."/>
            <person name="Villasante A."/>
            <person name="Walenz B."/>
            <person name="Wang J."/>
            <person name="Wasserman M."/>
            <person name="Watts T."/>
            <person name="Wilson D."/>
            <person name="Wilson R.K."/>
            <person name="Wing R.A."/>
            <person name="Wolfner M.F."/>
            <person name="Wong A."/>
            <person name="Wong G.K."/>
            <person name="Wu C.I."/>
            <person name="Wu G."/>
            <person name="Yamamoto D."/>
            <person name="Yang H.P."/>
            <person name="Yang S.P."/>
            <person name="Yorke J.A."/>
            <person name="Yoshida K."/>
            <person name="Zdobnov E."/>
            <person name="Zhang P."/>
            <person name="Zhang Y."/>
            <person name="Zimin A.V."/>
            <person name="Baldwin J."/>
            <person name="Abdouelleil A."/>
            <person name="Abdulkadir J."/>
            <person name="Abebe A."/>
            <person name="Abera B."/>
            <person name="Abreu J."/>
            <person name="Acer S.C."/>
            <person name="Aftuck L."/>
            <person name="Alexander A."/>
            <person name="An P."/>
            <person name="Anderson E."/>
            <person name="Anderson S."/>
            <person name="Arachi H."/>
            <person name="Azer M."/>
            <person name="Bachantsang P."/>
            <person name="Barry A."/>
            <person name="Bayul T."/>
            <person name="Berlin A."/>
            <person name="Bessette D."/>
            <person name="Bloom T."/>
            <person name="Blye J."/>
            <person name="Boguslavskiy L."/>
            <person name="Bonnet C."/>
            <person name="Boukhgalter B."/>
            <person name="Bourzgui I."/>
            <person name="Brown A."/>
            <person name="Cahill P."/>
            <person name="Channer S."/>
            <person name="Cheshatsang Y."/>
            <person name="Chuda L."/>
            <person name="Citroen M."/>
            <person name="Collymore A."/>
            <person name="Cooke P."/>
            <person name="Costello M."/>
            <person name="D'Aco K."/>
            <person name="Daza R."/>
            <person name="De Haan G."/>
            <person name="DeGray S."/>
            <person name="DeMaso C."/>
            <person name="Dhargay N."/>
            <person name="Dooley K."/>
            <person name="Dooley E."/>
            <person name="Doricent M."/>
            <person name="Dorje P."/>
            <person name="Dorjee K."/>
            <person name="Dupes A."/>
            <person name="Elong R."/>
            <person name="Falk J."/>
            <person name="Farina A."/>
            <person name="Faro S."/>
            <person name="Ferguson D."/>
            <person name="Fisher S."/>
            <person name="Foley C.D."/>
            <person name="Franke A."/>
            <person name="Friedrich D."/>
            <person name="Gadbois L."/>
            <person name="Gearin G."/>
            <person name="Gearin C.R."/>
            <person name="Giannoukos G."/>
            <person name="Goode T."/>
            <person name="Graham J."/>
            <person name="Grandbois E."/>
            <person name="Grewal S."/>
            <person name="Gyaltsen K."/>
            <person name="Hafez N."/>
            <person name="Hagos B."/>
            <person name="Hall J."/>
            <person name="Henson C."/>
            <person name="Hollinger A."/>
            <person name="Honan T."/>
            <person name="Huard M.D."/>
            <person name="Hughes L."/>
            <person name="Hurhula B."/>
            <person name="Husby M.E."/>
            <person name="Kamat A."/>
            <person name="Kanga B."/>
            <person name="Kashin S."/>
            <person name="Khazanovich D."/>
            <person name="Kisner P."/>
            <person name="Lance K."/>
            <person name="Lara M."/>
            <person name="Lee W."/>
            <person name="Lennon N."/>
            <person name="Letendre F."/>
            <person name="LeVine R."/>
            <person name="Lipovsky A."/>
            <person name="Liu X."/>
            <person name="Liu J."/>
            <person name="Liu S."/>
            <person name="Lokyitsang T."/>
            <person name="Lokyitsang Y."/>
            <person name="Lubonja R."/>
            <person name="Lui A."/>
            <person name="MacDonald P."/>
            <person name="Magnisalis V."/>
            <person name="Maru K."/>
            <person name="Matthews C."/>
            <person name="McCusker W."/>
            <person name="McDonough S."/>
            <person name="Mehta T."/>
            <person name="Meldrim J."/>
            <person name="Meneus L."/>
            <person name="Mihai O."/>
            <person name="Mihalev A."/>
            <person name="Mihova T."/>
            <person name="Mittelman R."/>
            <person name="Mlenga V."/>
            <person name="Montmayeur A."/>
            <person name="Mulrain L."/>
            <person name="Navidi A."/>
            <person name="Naylor J."/>
            <person name="Negash T."/>
            <person name="Nguyen T."/>
            <person name="Nguyen N."/>
            <person name="Nicol R."/>
            <person name="Norbu C."/>
            <person name="Norbu N."/>
            <person name="Novod N."/>
            <person name="O'Neill B."/>
            <person name="Osman S."/>
            <person name="Markiewicz E."/>
            <person name="Oyono O.L."/>
            <person name="Patti C."/>
            <person name="Phunkhang P."/>
            <person name="Pierre F."/>
            <person name="Priest M."/>
            <person name="Raghuraman S."/>
            <person name="Rege F."/>
            <person name="Reyes R."/>
            <person name="Rise C."/>
            <person name="Rogov P."/>
            <person name="Ross K."/>
            <person name="Ryan E."/>
            <person name="Settipalli S."/>
            <person name="Shea T."/>
            <person name="Sherpa N."/>
            <person name="Shi L."/>
            <person name="Shih D."/>
            <person name="Sparrow T."/>
            <person name="Spaulding J."/>
            <person name="Stalker J."/>
            <person name="Stange-Thomann N."/>
            <person name="Stavropoulos S."/>
            <person name="Stone C."/>
            <person name="Strader C."/>
            <person name="Tesfaye S."/>
            <person name="Thomson T."/>
            <person name="Thoulutsang Y."/>
            <person name="Thoulutsang D."/>
            <person name="Topham K."/>
            <person name="Topping I."/>
            <person name="Tsamla T."/>
            <person name="Vassiliev H."/>
            <person name="Vo A."/>
            <person name="Wangchuk T."/>
            <person name="Wangdi T."/>
            <person name="Weiand M."/>
            <person name="Wilkinson J."/>
            <person name="Wilson A."/>
            <person name="Yadav S."/>
            <person name="Young G."/>
            <person name="Yu Q."/>
            <person name="Zembek L."/>
            <person name="Zhong D."/>
            <person name="Zimmer A."/>
            <person name="Zwirko Z."/>
            <person name="Jaffe D.B."/>
            <person name="Alvarez P."/>
            <person name="Brockman W."/>
            <person name="Butler J."/>
            <person name="Chin C."/>
            <person name="Gnerre S."/>
            <person name="Grabherr M."/>
            <person name="Kleber M."/>
            <person name="Mauceli E."/>
            <person name="MacCallum I."/>
        </authorList>
    </citation>
    <scope>NUCLEOTIDE SEQUENCE [LARGE SCALE GENOMIC DNA]</scope>
    <source>
        <strain evidence="5">Tucson 14030-0811.24</strain>
    </source>
</reference>
<proteinExistence type="inferred from homology"/>
<dbReference type="HOGENOM" id="CLU_039326_2_0_1"/>
<dbReference type="PhylomeDB" id="B4NNK5"/>
<dbReference type="GO" id="GO:0005737">
    <property type="term" value="C:cytoplasm"/>
    <property type="evidence" value="ECO:0007669"/>
    <property type="project" value="TreeGrafter"/>
</dbReference>
<dbReference type="GO" id="GO:0004089">
    <property type="term" value="F:carbonate dehydratase activity"/>
    <property type="evidence" value="ECO:0007669"/>
    <property type="project" value="InterPro"/>
</dbReference>
<dbReference type="PANTHER" id="PTHR18952:SF227">
    <property type="entry name" value="CARBONIC ANHYDRASE 13-RELATED"/>
    <property type="match status" value="1"/>
</dbReference>
<dbReference type="InterPro" id="IPR001148">
    <property type="entry name" value="CA_dom"/>
</dbReference>
<dbReference type="OrthoDB" id="429145at2759"/>
<dbReference type="PANTHER" id="PTHR18952">
    <property type="entry name" value="CARBONIC ANHYDRASE"/>
    <property type="match status" value="1"/>
</dbReference>